<comment type="caution">
    <text evidence="1">The sequence shown here is derived from an EMBL/GenBank/DDBJ whole genome shotgun (WGS) entry which is preliminary data.</text>
</comment>
<sequence>MATAAIAVCLYRAGVCSRFLFFHLLRRQIGASGKIIEKCHTGTGIPRPYPGPYRVGSGSRNFIPWRIFNYLGLMNGILRFPDRSCETVLGWFSRDPQILRRVGHLLL</sequence>
<evidence type="ECO:0000313" key="1">
    <source>
        <dbReference type="EMBL" id="KAI5681246.1"/>
    </source>
</evidence>
<reference evidence="2" key="1">
    <citation type="journal article" date="2023" name="Nat. Plants">
        <title>Single-cell RNA sequencing provides a high-resolution roadmap for understanding the multicellular compartmentation of specialized metabolism.</title>
        <authorList>
            <person name="Sun S."/>
            <person name="Shen X."/>
            <person name="Li Y."/>
            <person name="Li Y."/>
            <person name="Wang S."/>
            <person name="Li R."/>
            <person name="Zhang H."/>
            <person name="Shen G."/>
            <person name="Guo B."/>
            <person name="Wei J."/>
            <person name="Xu J."/>
            <person name="St-Pierre B."/>
            <person name="Chen S."/>
            <person name="Sun C."/>
        </authorList>
    </citation>
    <scope>NUCLEOTIDE SEQUENCE [LARGE SCALE GENOMIC DNA]</scope>
</reference>
<protein>
    <submittedName>
        <fullName evidence="1">Uncharacterized protein</fullName>
    </submittedName>
</protein>
<evidence type="ECO:0000313" key="2">
    <source>
        <dbReference type="Proteomes" id="UP001060085"/>
    </source>
</evidence>
<organism evidence="1 2">
    <name type="scientific">Catharanthus roseus</name>
    <name type="common">Madagascar periwinkle</name>
    <name type="synonym">Vinca rosea</name>
    <dbReference type="NCBI Taxonomy" id="4058"/>
    <lineage>
        <taxon>Eukaryota</taxon>
        <taxon>Viridiplantae</taxon>
        <taxon>Streptophyta</taxon>
        <taxon>Embryophyta</taxon>
        <taxon>Tracheophyta</taxon>
        <taxon>Spermatophyta</taxon>
        <taxon>Magnoliopsida</taxon>
        <taxon>eudicotyledons</taxon>
        <taxon>Gunneridae</taxon>
        <taxon>Pentapetalae</taxon>
        <taxon>asterids</taxon>
        <taxon>lamiids</taxon>
        <taxon>Gentianales</taxon>
        <taxon>Apocynaceae</taxon>
        <taxon>Rauvolfioideae</taxon>
        <taxon>Vinceae</taxon>
        <taxon>Catharanthinae</taxon>
        <taxon>Catharanthus</taxon>
    </lineage>
</organism>
<dbReference type="EMBL" id="CM044701">
    <property type="protein sequence ID" value="KAI5681246.1"/>
    <property type="molecule type" value="Genomic_DNA"/>
</dbReference>
<dbReference type="Proteomes" id="UP001060085">
    <property type="component" value="Linkage Group LG01"/>
</dbReference>
<gene>
    <name evidence="1" type="ORF">M9H77_02473</name>
</gene>
<keyword evidence="2" id="KW-1185">Reference proteome</keyword>
<name>A0ACC0C8J6_CATRO</name>
<accession>A0ACC0C8J6</accession>
<proteinExistence type="predicted"/>